<accession>A0A0F9CA04</accession>
<organism evidence="1">
    <name type="scientific">marine sediment metagenome</name>
    <dbReference type="NCBI Taxonomy" id="412755"/>
    <lineage>
        <taxon>unclassified sequences</taxon>
        <taxon>metagenomes</taxon>
        <taxon>ecological metagenomes</taxon>
    </lineage>
</organism>
<protein>
    <submittedName>
        <fullName evidence="1">Uncharacterized protein</fullName>
    </submittedName>
</protein>
<dbReference type="AlphaFoldDB" id="A0A0F9CA04"/>
<name>A0A0F9CA04_9ZZZZ</name>
<gene>
    <name evidence="1" type="ORF">LCGC14_2692330</name>
</gene>
<proteinExistence type="predicted"/>
<feature type="non-terminal residue" evidence="1">
    <location>
        <position position="1"/>
    </location>
</feature>
<comment type="caution">
    <text evidence="1">The sequence shown here is derived from an EMBL/GenBank/DDBJ whole genome shotgun (WGS) entry which is preliminary data.</text>
</comment>
<sequence>ASRFIVAELNLGQMAREVERFTRLPVAWVTHAGGAILPPEPIVRAIIEAEE</sequence>
<reference evidence="1" key="1">
    <citation type="journal article" date="2015" name="Nature">
        <title>Complex archaea that bridge the gap between prokaryotes and eukaryotes.</title>
        <authorList>
            <person name="Spang A."/>
            <person name="Saw J.H."/>
            <person name="Jorgensen S.L."/>
            <person name="Zaremba-Niedzwiedzka K."/>
            <person name="Martijn J."/>
            <person name="Lind A.E."/>
            <person name="van Eijk R."/>
            <person name="Schleper C."/>
            <person name="Guy L."/>
            <person name="Ettema T.J."/>
        </authorList>
    </citation>
    <scope>NUCLEOTIDE SEQUENCE</scope>
</reference>
<evidence type="ECO:0000313" key="1">
    <source>
        <dbReference type="EMBL" id="KKK93491.1"/>
    </source>
</evidence>
<dbReference type="EMBL" id="LAZR01047750">
    <property type="protein sequence ID" value="KKK93491.1"/>
    <property type="molecule type" value="Genomic_DNA"/>
</dbReference>